<evidence type="ECO:0000259" key="4">
    <source>
        <dbReference type="Pfam" id="PF01095"/>
    </source>
</evidence>
<dbReference type="AlphaFoldDB" id="A0A9E7EL04"/>
<dbReference type="Gene3D" id="2.160.20.10">
    <property type="entry name" value="Single-stranded right-handed beta-helix, Pectin lyase-like"/>
    <property type="match status" value="1"/>
</dbReference>
<reference evidence="5" key="1">
    <citation type="submission" date="2022-05" db="EMBL/GenBank/DDBJ databases">
        <title>The Musa troglodytarum L. genome provides insights into the mechanism of non-climacteric behaviour and enrichment of carotenoids.</title>
        <authorList>
            <person name="Wang J."/>
        </authorList>
    </citation>
    <scope>NUCLEOTIDE SEQUENCE</scope>
    <source>
        <tissue evidence="5">Leaf</tissue>
    </source>
</reference>
<feature type="domain" description="Pectinesterase catalytic" evidence="4">
    <location>
        <begin position="1"/>
        <end position="93"/>
    </location>
</feature>
<evidence type="ECO:0000256" key="3">
    <source>
        <dbReference type="ARBA" id="ARBA00023085"/>
    </source>
</evidence>
<gene>
    <name evidence="5" type="ORF">MUK42_02351</name>
</gene>
<dbReference type="PANTHER" id="PTHR31707">
    <property type="entry name" value="PECTINESTERASE"/>
    <property type="match status" value="1"/>
</dbReference>
<keyword evidence="2" id="KW-0378">Hydrolase</keyword>
<organism evidence="5 6">
    <name type="scientific">Musa troglodytarum</name>
    <name type="common">fe'i banana</name>
    <dbReference type="NCBI Taxonomy" id="320322"/>
    <lineage>
        <taxon>Eukaryota</taxon>
        <taxon>Viridiplantae</taxon>
        <taxon>Streptophyta</taxon>
        <taxon>Embryophyta</taxon>
        <taxon>Tracheophyta</taxon>
        <taxon>Spermatophyta</taxon>
        <taxon>Magnoliopsida</taxon>
        <taxon>Liliopsida</taxon>
        <taxon>Zingiberales</taxon>
        <taxon>Musaceae</taxon>
        <taxon>Musa</taxon>
    </lineage>
</organism>
<dbReference type="EMBL" id="CP097503">
    <property type="protein sequence ID" value="URD79414.1"/>
    <property type="molecule type" value="Genomic_DNA"/>
</dbReference>
<dbReference type="Proteomes" id="UP001055439">
    <property type="component" value="Chromosome 10"/>
</dbReference>
<evidence type="ECO:0000256" key="1">
    <source>
        <dbReference type="ARBA" id="ARBA00005184"/>
    </source>
</evidence>
<accession>A0A9E7EL04</accession>
<protein>
    <submittedName>
        <fullName evidence="5">Pectinesterase</fullName>
    </submittedName>
</protein>
<evidence type="ECO:0000256" key="2">
    <source>
        <dbReference type="ARBA" id="ARBA00022801"/>
    </source>
</evidence>
<name>A0A9E7EL04_9LILI</name>
<evidence type="ECO:0000313" key="6">
    <source>
        <dbReference type="Proteomes" id="UP001055439"/>
    </source>
</evidence>
<dbReference type="InterPro" id="IPR000070">
    <property type="entry name" value="Pectinesterase_cat"/>
</dbReference>
<dbReference type="InterPro" id="IPR011050">
    <property type="entry name" value="Pectin_lyase_fold/virulence"/>
</dbReference>
<dbReference type="GO" id="GO:0042545">
    <property type="term" value="P:cell wall modification"/>
    <property type="evidence" value="ECO:0007669"/>
    <property type="project" value="InterPro"/>
</dbReference>
<dbReference type="OrthoDB" id="10377768at2759"/>
<comment type="pathway">
    <text evidence="1">Glycan metabolism; pectin degradation; 2-dehydro-3-deoxy-D-gluconate from pectin: step 1/5.</text>
</comment>
<dbReference type="Pfam" id="PF01095">
    <property type="entry name" value="Pectinesterase"/>
    <property type="match status" value="1"/>
</dbReference>
<proteinExistence type="predicted"/>
<dbReference type="InterPro" id="IPR012334">
    <property type="entry name" value="Pectin_lyas_fold"/>
</dbReference>
<evidence type="ECO:0000313" key="5">
    <source>
        <dbReference type="EMBL" id="URD79414.1"/>
    </source>
</evidence>
<dbReference type="GO" id="GO:0030599">
    <property type="term" value="F:pectinesterase activity"/>
    <property type="evidence" value="ECO:0007669"/>
    <property type="project" value="InterPro"/>
</dbReference>
<keyword evidence="6" id="KW-1185">Reference proteome</keyword>
<dbReference type="SUPFAM" id="SSF51126">
    <property type="entry name" value="Pectin lyase-like"/>
    <property type="match status" value="1"/>
</dbReference>
<sequence length="93" mass="10208">MMIGEGINQTVITGNHSVADGWTTFNSSTFAVMGEGFVTMNITFRNTAIPIKYQAVAVLNGADLSTFYGCSIEGCQDTLYAITMRQFYRDCDI</sequence>
<keyword evidence="3" id="KW-0063">Aspartyl esterase</keyword>